<dbReference type="PROSITE" id="PS00065">
    <property type="entry name" value="D_2_HYDROXYACID_DH_1"/>
    <property type="match status" value="1"/>
</dbReference>
<keyword evidence="3" id="KW-0520">NAD</keyword>
<keyword evidence="1" id="KW-0521">NADP</keyword>
<evidence type="ECO:0000259" key="6">
    <source>
        <dbReference type="Pfam" id="PF02826"/>
    </source>
</evidence>
<dbReference type="InterPro" id="IPR006139">
    <property type="entry name" value="D-isomer_2_OHA_DH_cat_dom"/>
</dbReference>
<dbReference type="Pfam" id="PF02826">
    <property type="entry name" value="2-Hacid_dh_C"/>
    <property type="match status" value="1"/>
</dbReference>
<proteinExistence type="inferred from homology"/>
<dbReference type="GO" id="GO:0005829">
    <property type="term" value="C:cytosol"/>
    <property type="evidence" value="ECO:0007669"/>
    <property type="project" value="TreeGrafter"/>
</dbReference>
<dbReference type="PANTHER" id="PTHR10996:SF178">
    <property type="entry name" value="2-HYDROXYACID DEHYDROGENASE YGL185C-RELATED"/>
    <property type="match status" value="1"/>
</dbReference>
<dbReference type="Pfam" id="PF00389">
    <property type="entry name" value="2-Hacid_dh"/>
    <property type="match status" value="1"/>
</dbReference>
<keyword evidence="2 4" id="KW-0560">Oxidoreductase</keyword>
<dbReference type="AlphaFoldDB" id="A0A1G9E268"/>
<evidence type="ECO:0000313" key="7">
    <source>
        <dbReference type="EMBL" id="SDK70178.1"/>
    </source>
</evidence>
<feature type="domain" description="D-isomer specific 2-hydroxyacid dehydrogenase NAD-binding" evidence="6">
    <location>
        <begin position="112"/>
        <end position="284"/>
    </location>
</feature>
<evidence type="ECO:0000256" key="2">
    <source>
        <dbReference type="ARBA" id="ARBA00023002"/>
    </source>
</evidence>
<dbReference type="PANTHER" id="PTHR10996">
    <property type="entry name" value="2-HYDROXYACID DEHYDROGENASE-RELATED"/>
    <property type="match status" value="1"/>
</dbReference>
<feature type="domain" description="D-isomer specific 2-hydroxyacid dehydrogenase catalytic" evidence="5">
    <location>
        <begin position="10"/>
        <end position="315"/>
    </location>
</feature>
<evidence type="ECO:0000313" key="8">
    <source>
        <dbReference type="Proteomes" id="UP000199328"/>
    </source>
</evidence>
<keyword evidence="8" id="KW-1185">Reference proteome</keyword>
<name>A0A1G9E268_9RHOB</name>
<comment type="similarity">
    <text evidence="4">Belongs to the D-isomer specific 2-hydroxyacid dehydrogenase family.</text>
</comment>
<dbReference type="Proteomes" id="UP000199328">
    <property type="component" value="Unassembled WGS sequence"/>
</dbReference>
<dbReference type="InterPro" id="IPR050223">
    <property type="entry name" value="D-isomer_2-hydroxyacid_DH"/>
</dbReference>
<protein>
    <submittedName>
        <fullName evidence="7">Lactate dehydrogenase</fullName>
    </submittedName>
</protein>
<sequence>MAGERKPGLLVIGNVTERMMERFKAEFTVHELFRQPDRDAFIAAHAPEIEAVATDGHWGVPPELMAALPNLRIISSFGVGYDAIDAKAAAARGIVVTHTPDVLNDEVANTAIMLWLAVARRLVVMDNWARSGRWEREGAPALTHSVQGRRVGILGLGRIGETIARRAEAFDARVSYHSRAPKDVPWSYAATPVELARGTEVLFVITPGGAETRHLVNADVIEALGPEGILVNVSRGSVVDEAALIDALQRGALGGAGLDVFEKEPHIPDALKAMENVVLTPHIGSATVETRQAMGDLTCDNLSSFFRDGTVLTPVPECRGIARIAARTLA</sequence>
<dbReference type="EMBL" id="FNFV01000004">
    <property type="protein sequence ID" value="SDK70178.1"/>
    <property type="molecule type" value="Genomic_DNA"/>
</dbReference>
<dbReference type="CDD" id="cd12156">
    <property type="entry name" value="HPPR"/>
    <property type="match status" value="1"/>
</dbReference>
<dbReference type="GO" id="GO:0016618">
    <property type="term" value="F:hydroxypyruvate reductase [NAD(P)H] activity"/>
    <property type="evidence" value="ECO:0007669"/>
    <property type="project" value="TreeGrafter"/>
</dbReference>
<dbReference type="FunFam" id="3.40.50.720:FF:000213">
    <property type="entry name" value="Putative 2-hydroxyacid dehydrogenase"/>
    <property type="match status" value="1"/>
</dbReference>
<dbReference type="GO" id="GO:0030267">
    <property type="term" value="F:glyoxylate reductase (NADPH) activity"/>
    <property type="evidence" value="ECO:0007669"/>
    <property type="project" value="TreeGrafter"/>
</dbReference>
<dbReference type="SUPFAM" id="SSF51735">
    <property type="entry name" value="NAD(P)-binding Rossmann-fold domains"/>
    <property type="match status" value="1"/>
</dbReference>
<dbReference type="InterPro" id="IPR029752">
    <property type="entry name" value="D-isomer_DH_CS1"/>
</dbReference>
<evidence type="ECO:0000256" key="1">
    <source>
        <dbReference type="ARBA" id="ARBA00022857"/>
    </source>
</evidence>
<dbReference type="Gene3D" id="3.40.50.720">
    <property type="entry name" value="NAD(P)-binding Rossmann-like Domain"/>
    <property type="match status" value="2"/>
</dbReference>
<evidence type="ECO:0000256" key="4">
    <source>
        <dbReference type="RuleBase" id="RU003719"/>
    </source>
</evidence>
<dbReference type="RefSeq" id="WP_092500348.1">
    <property type="nucleotide sequence ID" value="NZ_FNFV01000004.1"/>
</dbReference>
<reference evidence="8" key="1">
    <citation type="submission" date="2016-10" db="EMBL/GenBank/DDBJ databases">
        <authorList>
            <person name="Varghese N."/>
            <person name="Submissions S."/>
        </authorList>
    </citation>
    <scope>NUCLEOTIDE SEQUENCE [LARGE SCALE GENOMIC DNA]</scope>
    <source>
        <strain evidence="8">CGMCC 1.10789</strain>
    </source>
</reference>
<dbReference type="InterPro" id="IPR036291">
    <property type="entry name" value="NAD(P)-bd_dom_sf"/>
</dbReference>
<dbReference type="SUPFAM" id="SSF52283">
    <property type="entry name" value="Formate/glycerate dehydrogenase catalytic domain-like"/>
    <property type="match status" value="1"/>
</dbReference>
<dbReference type="OrthoDB" id="9793626at2"/>
<organism evidence="7 8">
    <name type="scientific">Meinhardsimonia xiamenensis</name>
    <dbReference type="NCBI Taxonomy" id="990712"/>
    <lineage>
        <taxon>Bacteria</taxon>
        <taxon>Pseudomonadati</taxon>
        <taxon>Pseudomonadota</taxon>
        <taxon>Alphaproteobacteria</taxon>
        <taxon>Rhodobacterales</taxon>
        <taxon>Paracoccaceae</taxon>
        <taxon>Meinhardsimonia</taxon>
    </lineage>
</organism>
<dbReference type="GO" id="GO:0051287">
    <property type="term" value="F:NAD binding"/>
    <property type="evidence" value="ECO:0007669"/>
    <property type="project" value="InterPro"/>
</dbReference>
<evidence type="ECO:0000259" key="5">
    <source>
        <dbReference type="Pfam" id="PF00389"/>
    </source>
</evidence>
<accession>A0A1G9E268</accession>
<dbReference type="InterPro" id="IPR006140">
    <property type="entry name" value="D-isomer_DH_NAD-bd"/>
</dbReference>
<evidence type="ECO:0000256" key="3">
    <source>
        <dbReference type="ARBA" id="ARBA00023027"/>
    </source>
</evidence>
<gene>
    <name evidence="7" type="ORF">SAMN05216257_104120</name>
</gene>
<dbReference type="STRING" id="990712.SAMN05216257_104120"/>